<feature type="domain" description="23S rRNA (guanine(745)-N(1))-methyltransferase N-terminal" evidence="4">
    <location>
        <begin position="10"/>
        <end position="43"/>
    </location>
</feature>
<evidence type="ECO:0000259" key="3">
    <source>
        <dbReference type="Pfam" id="PF13649"/>
    </source>
</evidence>
<dbReference type="Proteomes" id="UP000635606">
    <property type="component" value="Unassembled WGS sequence"/>
</dbReference>
<keyword evidence="1" id="KW-0862">Zinc</keyword>
<dbReference type="PIRSF" id="PIRSF018249">
    <property type="entry name" value="MyrA_prd"/>
    <property type="match status" value="1"/>
</dbReference>
<dbReference type="AlphaFoldDB" id="A0A8J3ZUA8"/>
<dbReference type="CDD" id="cd02440">
    <property type="entry name" value="AdoMet_MTases"/>
    <property type="match status" value="1"/>
</dbReference>
<name>A0A8J3ZUA8_9ACTN</name>
<dbReference type="RefSeq" id="WP_203930228.1">
    <property type="nucleotide sequence ID" value="NZ_BOPH01000077.1"/>
</dbReference>
<reference evidence="5" key="1">
    <citation type="submission" date="2021-01" db="EMBL/GenBank/DDBJ databases">
        <title>Whole genome shotgun sequence of Virgisporangium ochraceum NBRC 16418.</title>
        <authorList>
            <person name="Komaki H."/>
            <person name="Tamura T."/>
        </authorList>
    </citation>
    <scope>NUCLEOTIDE SEQUENCE</scope>
    <source>
        <strain evidence="5">NBRC 16418</strain>
    </source>
</reference>
<dbReference type="InterPro" id="IPR048647">
    <property type="entry name" value="RlmA_N"/>
</dbReference>
<keyword evidence="2" id="KW-0949">S-adenosyl-L-methionine</keyword>
<comment type="caution">
    <text evidence="5">The sequence shown here is derived from an EMBL/GenBank/DDBJ whole genome shotgun (WGS) entry which is preliminary data.</text>
</comment>
<keyword evidence="6" id="KW-1185">Reference proteome</keyword>
<evidence type="ECO:0000259" key="4">
    <source>
        <dbReference type="Pfam" id="PF21302"/>
    </source>
</evidence>
<feature type="domain" description="Methyltransferase" evidence="3">
    <location>
        <begin position="89"/>
        <end position="173"/>
    </location>
</feature>
<evidence type="ECO:0000313" key="5">
    <source>
        <dbReference type="EMBL" id="GIJ70322.1"/>
    </source>
</evidence>
<dbReference type="Pfam" id="PF21302">
    <property type="entry name" value="Zn_ribbon_RlmA"/>
    <property type="match status" value="1"/>
</dbReference>
<keyword evidence="5" id="KW-0830">Ubiquinone</keyword>
<evidence type="ECO:0000256" key="2">
    <source>
        <dbReference type="PIRSR" id="PIRSR018249-2"/>
    </source>
</evidence>
<protein>
    <submittedName>
        <fullName evidence="5">Ubiquinone biosynthesis protein</fullName>
    </submittedName>
</protein>
<accession>A0A8J3ZUA8</accession>
<dbReference type="Pfam" id="PF13649">
    <property type="entry name" value="Methyltransf_25"/>
    <property type="match status" value="1"/>
</dbReference>
<dbReference type="Gene3D" id="3.40.50.150">
    <property type="entry name" value="Vaccinia Virus protein VP39"/>
    <property type="match status" value="1"/>
</dbReference>
<dbReference type="GO" id="GO:0046872">
    <property type="term" value="F:metal ion binding"/>
    <property type="evidence" value="ECO:0007669"/>
    <property type="project" value="UniProtKB-KW"/>
</dbReference>
<dbReference type="InterPro" id="IPR041698">
    <property type="entry name" value="Methyltransf_25"/>
</dbReference>
<gene>
    <name evidence="5" type="ORF">Voc01_052390</name>
</gene>
<feature type="binding site" evidence="2">
    <location>
        <position position="184"/>
    </location>
    <ligand>
        <name>S-adenosyl-L-methionine</name>
        <dbReference type="ChEBI" id="CHEBI:59789"/>
    </ligand>
</feature>
<dbReference type="SUPFAM" id="SSF53335">
    <property type="entry name" value="S-adenosyl-L-methionine-dependent methyltransferases"/>
    <property type="match status" value="1"/>
</dbReference>
<feature type="binding site" evidence="1">
    <location>
        <position position="11"/>
    </location>
    <ligand>
        <name>Zn(2+)</name>
        <dbReference type="ChEBI" id="CHEBI:29105"/>
    </ligand>
</feature>
<dbReference type="InterPro" id="IPR029063">
    <property type="entry name" value="SAM-dependent_MTases_sf"/>
</dbReference>
<feature type="binding site" evidence="1">
    <location>
        <position position="27"/>
    </location>
    <ligand>
        <name>Zn(2+)</name>
        <dbReference type="ChEBI" id="CHEBI:29105"/>
    </ligand>
</feature>
<organism evidence="5 6">
    <name type="scientific">Virgisporangium ochraceum</name>
    <dbReference type="NCBI Taxonomy" id="65505"/>
    <lineage>
        <taxon>Bacteria</taxon>
        <taxon>Bacillati</taxon>
        <taxon>Actinomycetota</taxon>
        <taxon>Actinomycetes</taxon>
        <taxon>Micromonosporales</taxon>
        <taxon>Micromonosporaceae</taxon>
        <taxon>Virgisporangium</taxon>
    </lineage>
</organism>
<dbReference type="InterPro" id="IPR016718">
    <property type="entry name" value="rRNA_m1G-MeTrfase_A_prd"/>
</dbReference>
<dbReference type="GO" id="GO:0008168">
    <property type="term" value="F:methyltransferase activity"/>
    <property type="evidence" value="ECO:0007669"/>
    <property type="project" value="InterPro"/>
</dbReference>
<dbReference type="EMBL" id="BOPH01000077">
    <property type="protein sequence ID" value="GIJ70322.1"/>
    <property type="molecule type" value="Genomic_DNA"/>
</dbReference>
<feature type="binding site" evidence="1">
    <location>
        <position position="31"/>
    </location>
    <ligand>
        <name>Zn(2+)</name>
        <dbReference type="ChEBI" id="CHEBI:29105"/>
    </ligand>
</feature>
<evidence type="ECO:0000313" key="6">
    <source>
        <dbReference type="Proteomes" id="UP000635606"/>
    </source>
</evidence>
<keyword evidence="1" id="KW-0479">Metal-binding</keyword>
<proteinExistence type="predicted"/>
<evidence type="ECO:0000256" key="1">
    <source>
        <dbReference type="PIRSR" id="PIRSR018249-1"/>
    </source>
</evidence>
<feature type="binding site" evidence="1">
    <location>
        <position position="14"/>
    </location>
    <ligand>
        <name>Zn(2+)</name>
        <dbReference type="ChEBI" id="CHEBI:29105"/>
    </ligand>
</feature>
<sequence length="265" mass="27716">MDPRIVAQLRCPVCAGRLVGAPSALRCDTGHSFDVARQGYVDLSAGPVTHPGDTADMVAARERVLAAGHLDFITEGLAAATAGSTAGLIVDVGAGSGRHLAALLDGRPDALGLALDVSKPALRRAARAHPRMGAVRADAWRGLPVADGAASVVLDVFAPRAGREFARILRPGGRLVVVTPAPDHLRELRLAVRVDPRKEERLRGTLGPWFVREDDHELRTTLQLSTEDAQAVAGMGPGAFHGAVPVRAGAVTAAVHLSVWRHEGG</sequence>